<dbReference type="AlphaFoldDB" id="A0A250FAU8"/>
<dbReference type="InterPro" id="IPR025665">
    <property type="entry name" value="Beta-barrel_OMP_2"/>
</dbReference>
<accession>A0A250FAU8</accession>
<evidence type="ECO:0000259" key="2">
    <source>
        <dbReference type="Pfam" id="PF13568"/>
    </source>
</evidence>
<feature type="chain" id="PRO_5012896878" description="Outer membrane protein beta-barrel domain-containing protein" evidence="1">
    <location>
        <begin position="22"/>
        <end position="247"/>
    </location>
</feature>
<protein>
    <recommendedName>
        <fullName evidence="2">Outer membrane protein beta-barrel domain-containing protein</fullName>
    </recommendedName>
</protein>
<feature type="signal peptide" evidence="1">
    <location>
        <begin position="1"/>
        <end position="21"/>
    </location>
</feature>
<dbReference type="RefSeq" id="WP_095914278.1">
    <property type="nucleotide sequence ID" value="NZ_CAUUPF010000030.1"/>
</dbReference>
<gene>
    <name evidence="3" type="ORF">CGC53_07775</name>
</gene>
<dbReference type="KEGG" id="clk:CGC53_07775"/>
<feature type="domain" description="Outer membrane protein beta-barrel" evidence="2">
    <location>
        <begin position="46"/>
        <end position="215"/>
    </location>
</feature>
<reference evidence="4" key="1">
    <citation type="submission" date="2017-06" db="EMBL/GenBank/DDBJ databases">
        <title>Capnocytophaga spp. assemblies.</title>
        <authorList>
            <person name="Gulvik C.A."/>
        </authorList>
    </citation>
    <scope>NUCLEOTIDE SEQUENCE [LARGE SCALE GENOMIC DNA]</scope>
    <source>
        <strain evidence="4">H6253</strain>
    </source>
</reference>
<dbReference type="Proteomes" id="UP000217276">
    <property type="component" value="Chromosome"/>
</dbReference>
<proteinExistence type="predicted"/>
<evidence type="ECO:0000256" key="1">
    <source>
        <dbReference type="SAM" id="SignalP"/>
    </source>
</evidence>
<keyword evidence="1" id="KW-0732">Signal</keyword>
<sequence>MNKLNIFLLVFCFHISLWSVAQEDTDDGMIDTEKERVAPTSVVDSLYLEDQFYLGFTYDYLAGKASNVVQHNLSRGLHLGYIRDLPLNAERNLGFGLGIGYAYDRVYNNMLAKKTSAGISYEIIEHFRDLNLSRNFFETHTIEIPAEFRFRTSTPYSHKFWRVYAGVRLAYIFSSKSLYTADDVSTSFANSQLKREFQLKPYIAFGYNALNFFVQYNLTPLLKNAETTDGTSLKSNILQIGLMFYIL</sequence>
<evidence type="ECO:0000313" key="3">
    <source>
        <dbReference type="EMBL" id="ATA82244.1"/>
    </source>
</evidence>
<name>A0A250FAU8_9FLAO</name>
<dbReference type="EMBL" id="CP022384">
    <property type="protein sequence ID" value="ATA82244.1"/>
    <property type="molecule type" value="Genomic_DNA"/>
</dbReference>
<dbReference type="Pfam" id="PF13568">
    <property type="entry name" value="OMP_b-brl_2"/>
    <property type="match status" value="1"/>
</dbReference>
<organism evidence="3 4">
    <name type="scientific">Capnocytophaga leadbetteri</name>
    <dbReference type="NCBI Taxonomy" id="327575"/>
    <lineage>
        <taxon>Bacteria</taxon>
        <taxon>Pseudomonadati</taxon>
        <taxon>Bacteroidota</taxon>
        <taxon>Flavobacteriia</taxon>
        <taxon>Flavobacteriales</taxon>
        <taxon>Flavobacteriaceae</taxon>
        <taxon>Capnocytophaga</taxon>
    </lineage>
</organism>
<evidence type="ECO:0000313" key="4">
    <source>
        <dbReference type="Proteomes" id="UP000217276"/>
    </source>
</evidence>
<keyword evidence="4" id="KW-1185">Reference proteome</keyword>